<dbReference type="PROSITE" id="PS50088">
    <property type="entry name" value="ANK_REPEAT"/>
    <property type="match status" value="1"/>
</dbReference>
<dbReference type="PANTHER" id="PTHR24171:SF9">
    <property type="entry name" value="ANKYRIN REPEAT DOMAIN-CONTAINING PROTEIN 39"/>
    <property type="match status" value="1"/>
</dbReference>
<dbReference type="Pfam" id="PF12796">
    <property type="entry name" value="Ank_2"/>
    <property type="match status" value="1"/>
</dbReference>
<dbReference type="SMART" id="SM00248">
    <property type="entry name" value="ANK"/>
    <property type="match status" value="3"/>
</dbReference>
<dbReference type="InterPro" id="IPR036770">
    <property type="entry name" value="Ankyrin_rpt-contain_sf"/>
</dbReference>
<feature type="repeat" description="ANK" evidence="3">
    <location>
        <begin position="180"/>
        <end position="212"/>
    </location>
</feature>
<evidence type="ECO:0000313" key="6">
    <source>
        <dbReference type="EMBL" id="TCJ89021.1"/>
    </source>
</evidence>
<feature type="chain" id="PRO_5020390720" evidence="5">
    <location>
        <begin position="26"/>
        <end position="269"/>
    </location>
</feature>
<evidence type="ECO:0000256" key="4">
    <source>
        <dbReference type="SAM" id="MobiDB-lite"/>
    </source>
</evidence>
<reference evidence="6 7" key="1">
    <citation type="submission" date="2019-03" db="EMBL/GenBank/DDBJ databases">
        <title>Genomic Encyclopedia of Type Strains, Phase IV (KMG-IV): sequencing the most valuable type-strain genomes for metagenomic binning, comparative biology and taxonomic classification.</title>
        <authorList>
            <person name="Goeker M."/>
        </authorList>
    </citation>
    <scope>NUCLEOTIDE SEQUENCE [LARGE SCALE GENOMIC DNA]</scope>
    <source>
        <strain evidence="6 7">DSM 24830</strain>
    </source>
</reference>
<evidence type="ECO:0000256" key="3">
    <source>
        <dbReference type="PROSITE-ProRule" id="PRU00023"/>
    </source>
</evidence>
<comment type="caution">
    <text evidence="6">The sequence shown here is derived from an EMBL/GenBank/DDBJ whole genome shotgun (WGS) entry which is preliminary data.</text>
</comment>
<dbReference type="Proteomes" id="UP000294887">
    <property type="component" value="Unassembled WGS sequence"/>
</dbReference>
<feature type="compositionally biased region" description="Low complexity" evidence="4">
    <location>
        <begin position="112"/>
        <end position="124"/>
    </location>
</feature>
<evidence type="ECO:0000256" key="1">
    <source>
        <dbReference type="ARBA" id="ARBA00022737"/>
    </source>
</evidence>
<evidence type="ECO:0000313" key="7">
    <source>
        <dbReference type="Proteomes" id="UP000294887"/>
    </source>
</evidence>
<dbReference type="InterPro" id="IPR002110">
    <property type="entry name" value="Ankyrin_rpt"/>
</dbReference>
<dbReference type="RefSeq" id="WP_131904680.1">
    <property type="nucleotide sequence ID" value="NZ_BAAAFU010000008.1"/>
</dbReference>
<evidence type="ECO:0000256" key="2">
    <source>
        <dbReference type="ARBA" id="ARBA00023043"/>
    </source>
</evidence>
<evidence type="ECO:0000256" key="5">
    <source>
        <dbReference type="SAM" id="SignalP"/>
    </source>
</evidence>
<dbReference type="SUPFAM" id="SSF48403">
    <property type="entry name" value="Ankyrin repeat"/>
    <property type="match status" value="1"/>
</dbReference>
<proteinExistence type="predicted"/>
<feature type="compositionally biased region" description="Basic residues" evidence="4">
    <location>
        <begin position="98"/>
        <end position="111"/>
    </location>
</feature>
<feature type="compositionally biased region" description="Low complexity" evidence="4">
    <location>
        <begin position="87"/>
        <end position="97"/>
    </location>
</feature>
<keyword evidence="7" id="KW-1185">Reference proteome</keyword>
<feature type="region of interest" description="Disordered" evidence="4">
    <location>
        <begin position="48"/>
        <end position="150"/>
    </location>
</feature>
<accession>A0A4R1FDU4</accession>
<gene>
    <name evidence="6" type="ORF">EV695_0882</name>
</gene>
<dbReference type="OrthoDB" id="5608852at2"/>
<dbReference type="PROSITE" id="PS50297">
    <property type="entry name" value="ANK_REP_REGION"/>
    <property type="match status" value="1"/>
</dbReference>
<dbReference type="EMBL" id="SMFQ01000002">
    <property type="protein sequence ID" value="TCJ89021.1"/>
    <property type="molecule type" value="Genomic_DNA"/>
</dbReference>
<keyword evidence="1" id="KW-0677">Repeat</keyword>
<dbReference type="PANTHER" id="PTHR24171">
    <property type="entry name" value="ANKYRIN REPEAT DOMAIN-CONTAINING PROTEIN 39-RELATED"/>
    <property type="match status" value="1"/>
</dbReference>
<keyword evidence="5" id="KW-0732">Signal</keyword>
<keyword evidence="2 3" id="KW-0040">ANK repeat</keyword>
<organism evidence="6 7">
    <name type="scientific">Cocleimonas flava</name>
    <dbReference type="NCBI Taxonomy" id="634765"/>
    <lineage>
        <taxon>Bacteria</taxon>
        <taxon>Pseudomonadati</taxon>
        <taxon>Pseudomonadota</taxon>
        <taxon>Gammaproteobacteria</taxon>
        <taxon>Thiotrichales</taxon>
        <taxon>Thiotrichaceae</taxon>
        <taxon>Cocleimonas</taxon>
    </lineage>
</organism>
<sequence length="269" mass="29869">MKCSNIALYTVVTTTFLVSNLSASANSEYAYDMSDIGALQSEYQKQLKKPKAAPAKRMVKKPPSRPVTKSSQSNQSFNEQVRLLNAQQQSRKQQQLATRKKQLQQQTKKRQMQQLQQKKTNFQQRPVQASQNRLAPRAPAATQAPAPTSNELFDAASRGDVRTIGQLINRGVNVNSGNAERETALHMAAAKGHYSAVIYLINHGANINARTVNNWLPIHHATRFRHAQIANYLKQRGSSPYAKTSDGLSAIDMAKATNDRRILGAFGVR</sequence>
<protein>
    <submittedName>
        <fullName evidence="6">Ankyrin repeat protein</fullName>
    </submittedName>
</protein>
<dbReference type="Gene3D" id="1.25.40.20">
    <property type="entry name" value="Ankyrin repeat-containing domain"/>
    <property type="match status" value="1"/>
</dbReference>
<dbReference type="AlphaFoldDB" id="A0A4R1FDU4"/>
<feature type="signal peptide" evidence="5">
    <location>
        <begin position="1"/>
        <end position="25"/>
    </location>
</feature>
<feature type="compositionally biased region" description="Polar residues" evidence="4">
    <location>
        <begin position="67"/>
        <end position="79"/>
    </location>
</feature>
<feature type="compositionally biased region" description="Low complexity" evidence="4">
    <location>
        <begin position="135"/>
        <end position="147"/>
    </location>
</feature>
<name>A0A4R1FDU4_9GAMM</name>